<proteinExistence type="predicted"/>
<dbReference type="Proteomes" id="UP000217154">
    <property type="component" value="Chromosome"/>
</dbReference>
<dbReference type="InterPro" id="IPR037401">
    <property type="entry name" value="SnoaL-like"/>
</dbReference>
<dbReference type="Gene3D" id="3.10.450.50">
    <property type="match status" value="1"/>
</dbReference>
<protein>
    <submittedName>
        <fullName evidence="2">DUF4440 domain-containing protein</fullName>
    </submittedName>
</protein>
<dbReference type="KEGG" id="vbo:CKY39_03550"/>
<dbReference type="PANTHER" id="PTHR41252:SF1">
    <property type="entry name" value="BLR2505 PROTEIN"/>
    <property type="match status" value="1"/>
</dbReference>
<name>A0A250DEI6_9BURK</name>
<gene>
    <name evidence="2" type="ORF">CKY39_03550</name>
</gene>
<reference evidence="2 3" key="1">
    <citation type="submission" date="2017-09" db="EMBL/GenBank/DDBJ databases">
        <title>The diverse metabolic capabilities of V. boronicumulans make it an excellent choice for continued studies on novel biodegradation.</title>
        <authorList>
            <person name="Sun S."/>
        </authorList>
    </citation>
    <scope>NUCLEOTIDE SEQUENCE [LARGE SCALE GENOMIC DNA]</scope>
    <source>
        <strain evidence="2 3">J1</strain>
    </source>
</reference>
<evidence type="ECO:0000313" key="2">
    <source>
        <dbReference type="EMBL" id="ATA52393.1"/>
    </source>
</evidence>
<organism evidence="2 3">
    <name type="scientific">Variovorax boronicumulans</name>
    <dbReference type="NCBI Taxonomy" id="436515"/>
    <lineage>
        <taxon>Bacteria</taxon>
        <taxon>Pseudomonadati</taxon>
        <taxon>Pseudomonadota</taxon>
        <taxon>Betaproteobacteria</taxon>
        <taxon>Burkholderiales</taxon>
        <taxon>Comamonadaceae</taxon>
        <taxon>Variovorax</taxon>
    </lineage>
</organism>
<dbReference type="InterPro" id="IPR032710">
    <property type="entry name" value="NTF2-like_dom_sf"/>
</dbReference>
<evidence type="ECO:0000259" key="1">
    <source>
        <dbReference type="Pfam" id="PF12680"/>
    </source>
</evidence>
<dbReference type="EMBL" id="CP023284">
    <property type="protein sequence ID" value="ATA52393.1"/>
    <property type="molecule type" value="Genomic_DNA"/>
</dbReference>
<sequence>MRTPYQIVADHYAASDRHDLAAMFADVANDVQWTEMAGFPCAGTHVGPAQVVEKVFQVLGAEWEGYRFVLERLVDGGDTVVGIGDYHARHRTTGKPMQARVTHVWQVQGGKVQRFEQFTDTLLVARAMQP</sequence>
<feature type="domain" description="SnoaL-like" evidence="1">
    <location>
        <begin position="8"/>
        <end position="114"/>
    </location>
</feature>
<evidence type="ECO:0000313" key="3">
    <source>
        <dbReference type="Proteomes" id="UP000217154"/>
    </source>
</evidence>
<dbReference type="RefSeq" id="WP_095743473.1">
    <property type="nucleotide sequence ID" value="NZ_CP023284.1"/>
</dbReference>
<accession>A0A250DEI6</accession>
<dbReference type="PANTHER" id="PTHR41252">
    <property type="entry name" value="BLR2505 PROTEIN"/>
    <property type="match status" value="1"/>
</dbReference>
<dbReference type="SUPFAM" id="SSF54427">
    <property type="entry name" value="NTF2-like"/>
    <property type="match status" value="1"/>
</dbReference>
<dbReference type="Pfam" id="PF12680">
    <property type="entry name" value="SnoaL_2"/>
    <property type="match status" value="1"/>
</dbReference>
<dbReference type="AlphaFoldDB" id="A0A250DEI6"/>